<proteinExistence type="predicted"/>
<evidence type="ECO:0000256" key="1">
    <source>
        <dbReference type="SAM" id="MobiDB-lite"/>
    </source>
</evidence>
<organism evidence="2 3">
    <name type="scientific">Sporisorium scitamineum</name>
    <dbReference type="NCBI Taxonomy" id="49012"/>
    <lineage>
        <taxon>Eukaryota</taxon>
        <taxon>Fungi</taxon>
        <taxon>Dikarya</taxon>
        <taxon>Basidiomycota</taxon>
        <taxon>Ustilaginomycotina</taxon>
        <taxon>Ustilaginomycetes</taxon>
        <taxon>Ustilaginales</taxon>
        <taxon>Ustilaginaceae</taxon>
        <taxon>Sporisorium</taxon>
    </lineage>
</organism>
<reference evidence="3" key="1">
    <citation type="submission" date="2014-06" db="EMBL/GenBank/DDBJ databases">
        <authorList>
            <person name="Berkman P.J."/>
        </authorList>
    </citation>
    <scope>NUCLEOTIDE SEQUENCE [LARGE SCALE GENOMIC DNA]</scope>
</reference>
<evidence type="ECO:0000313" key="2">
    <source>
        <dbReference type="EMBL" id="CDW97513.1"/>
    </source>
</evidence>
<gene>
    <name evidence="2" type="primary">SSCI33110.1</name>
</gene>
<protein>
    <submittedName>
        <fullName evidence="2">Uncharacterized protein</fullName>
    </submittedName>
</protein>
<dbReference type="AlphaFoldDB" id="A0A0F7SA59"/>
<dbReference type="EMBL" id="CCFA01001830">
    <property type="protein sequence ID" value="CDW97513.1"/>
    <property type="molecule type" value="Genomic_DNA"/>
</dbReference>
<dbReference type="Proteomes" id="UP000242770">
    <property type="component" value="Unassembled WGS sequence"/>
</dbReference>
<evidence type="ECO:0000313" key="3">
    <source>
        <dbReference type="Proteomes" id="UP000242770"/>
    </source>
</evidence>
<accession>A0A0F7SA59</accession>
<sequence length="127" mass="14060">MLPPRPPPGSPHDDQLQADVYQMVLSPLLHKDKDPPRYHPIIQSAYDTLIQTLVARDGSRSLPSLKVLAYCVDNLQRFSELADESERPLTPSRNNTNSADALVFADTPRSTEAKSKARILATKLGDP</sequence>
<feature type="region of interest" description="Disordered" evidence="1">
    <location>
        <begin position="83"/>
        <end position="127"/>
    </location>
</feature>
<name>A0A0F7SA59_9BASI</name>
<keyword evidence="3" id="KW-1185">Reference proteome</keyword>